<evidence type="ECO:0000256" key="8">
    <source>
        <dbReference type="ARBA" id="ARBA00023204"/>
    </source>
</evidence>
<dbReference type="REBASE" id="570538">
    <property type="entry name" value="V.Hma109044ORF18300P"/>
</dbReference>
<dbReference type="GO" id="GO:0034039">
    <property type="term" value="F:8-oxo-7,8-dihydroguanine DNA N-glycosylase activity"/>
    <property type="evidence" value="ECO:0007669"/>
    <property type="project" value="TreeGrafter"/>
</dbReference>
<dbReference type="Proteomes" id="UP000826254">
    <property type="component" value="Plasmid unnamed2"/>
</dbReference>
<reference evidence="11 12" key="1">
    <citation type="journal article" date="2021" name="Int. J. Syst. Evol. Microbiol.">
        <title>Halobaculum halophilum sp. nov. and Halobaculum salinum sp. nov., isolated from salt lake and saline soil.</title>
        <authorList>
            <person name="Cui H.L."/>
            <person name="Shi X.W."/>
            <person name="Yin X.M."/>
            <person name="Yang X.Y."/>
            <person name="Hou J."/>
            <person name="Zhu L."/>
        </authorList>
    </citation>
    <scope>NUCLEOTIDE SEQUENCE [LARGE SCALE GENOMIC DNA]</scope>
    <source>
        <strain evidence="11 12">NBRC 109044</strain>
    </source>
</reference>
<comment type="similarity">
    <text evidence="2">Belongs to the Nth/MutY family.</text>
</comment>
<dbReference type="Gene3D" id="1.10.340.30">
    <property type="entry name" value="Hypothetical protein, domain 2"/>
    <property type="match status" value="1"/>
</dbReference>
<evidence type="ECO:0000256" key="3">
    <source>
        <dbReference type="ARBA" id="ARBA00022723"/>
    </source>
</evidence>
<keyword evidence="7" id="KW-0411">Iron-sulfur</keyword>
<dbReference type="RefSeq" id="WP_222609272.1">
    <property type="nucleotide sequence ID" value="NZ_CP081960.1"/>
</dbReference>
<evidence type="ECO:0000256" key="6">
    <source>
        <dbReference type="ARBA" id="ARBA00023004"/>
    </source>
</evidence>
<evidence type="ECO:0000256" key="4">
    <source>
        <dbReference type="ARBA" id="ARBA00022763"/>
    </source>
</evidence>
<dbReference type="InterPro" id="IPR023170">
    <property type="entry name" value="HhH_base_excis_C"/>
</dbReference>
<proteinExistence type="inferred from homology"/>
<dbReference type="SUPFAM" id="SSF48150">
    <property type="entry name" value="DNA-glycosylase"/>
    <property type="match status" value="1"/>
</dbReference>
<evidence type="ECO:0000256" key="7">
    <source>
        <dbReference type="ARBA" id="ARBA00023014"/>
    </source>
</evidence>
<keyword evidence="12" id="KW-1185">Reference proteome</keyword>
<dbReference type="GO" id="GO:0046872">
    <property type="term" value="F:metal ion binding"/>
    <property type="evidence" value="ECO:0007669"/>
    <property type="project" value="UniProtKB-KW"/>
</dbReference>
<dbReference type="KEGG" id="hmp:K6T50_18290"/>
<dbReference type="InterPro" id="IPR003265">
    <property type="entry name" value="HhH-GPD_domain"/>
</dbReference>
<dbReference type="PANTHER" id="PTHR42944">
    <property type="entry name" value="ADENINE DNA GLYCOSYLASE"/>
    <property type="match status" value="1"/>
</dbReference>
<evidence type="ECO:0000256" key="2">
    <source>
        <dbReference type="ARBA" id="ARBA00008343"/>
    </source>
</evidence>
<dbReference type="GO" id="GO:0035485">
    <property type="term" value="F:adenine/guanine mispair binding"/>
    <property type="evidence" value="ECO:0007669"/>
    <property type="project" value="TreeGrafter"/>
</dbReference>
<keyword evidence="4" id="KW-0227">DNA damage</keyword>
<dbReference type="GO" id="GO:0006298">
    <property type="term" value="P:mismatch repair"/>
    <property type="evidence" value="ECO:0007669"/>
    <property type="project" value="TreeGrafter"/>
</dbReference>
<dbReference type="CDD" id="cd00056">
    <property type="entry name" value="ENDO3c"/>
    <property type="match status" value="1"/>
</dbReference>
<keyword evidence="5" id="KW-0378">Hydrolase</keyword>
<evidence type="ECO:0000313" key="12">
    <source>
        <dbReference type="Proteomes" id="UP000826254"/>
    </source>
</evidence>
<keyword evidence="6" id="KW-0408">Iron</keyword>
<dbReference type="GO" id="GO:0006284">
    <property type="term" value="P:base-excision repair"/>
    <property type="evidence" value="ECO:0007669"/>
    <property type="project" value="InterPro"/>
</dbReference>
<name>A0A8T8WIG6_9EURY</name>
<dbReference type="EMBL" id="CP081960">
    <property type="protein sequence ID" value="QZP39523.1"/>
    <property type="molecule type" value="Genomic_DNA"/>
</dbReference>
<accession>A0A8T8WIG6</accession>
<dbReference type="Pfam" id="PF00730">
    <property type="entry name" value="HhH-GPD"/>
    <property type="match status" value="1"/>
</dbReference>
<dbReference type="GO" id="GO:0000701">
    <property type="term" value="F:purine-specific mismatch base pair DNA N-glycosylase activity"/>
    <property type="evidence" value="ECO:0007669"/>
    <property type="project" value="TreeGrafter"/>
</dbReference>
<geneLocation type="plasmid" evidence="11 12">
    <name>unnamed2</name>
</geneLocation>
<evidence type="ECO:0000313" key="11">
    <source>
        <dbReference type="EMBL" id="QZP39523.1"/>
    </source>
</evidence>
<keyword evidence="8" id="KW-0234">DNA repair</keyword>
<evidence type="ECO:0000259" key="10">
    <source>
        <dbReference type="SMART" id="SM00478"/>
    </source>
</evidence>
<dbReference type="AlphaFoldDB" id="A0A8T8WIG6"/>
<evidence type="ECO:0000256" key="5">
    <source>
        <dbReference type="ARBA" id="ARBA00022801"/>
    </source>
</evidence>
<feature type="domain" description="HhH-GPD" evidence="10">
    <location>
        <begin position="42"/>
        <end position="187"/>
    </location>
</feature>
<keyword evidence="9" id="KW-0326">Glycosidase</keyword>
<dbReference type="Gene3D" id="1.10.1670.10">
    <property type="entry name" value="Helix-hairpin-Helix base-excision DNA repair enzymes (C-terminal)"/>
    <property type="match status" value="1"/>
</dbReference>
<keyword evidence="11" id="KW-0614">Plasmid</keyword>
<protein>
    <recommendedName>
        <fullName evidence="10">HhH-GPD domain-containing protein</fullName>
    </recommendedName>
</protein>
<evidence type="ECO:0000256" key="9">
    <source>
        <dbReference type="ARBA" id="ARBA00023295"/>
    </source>
</evidence>
<organism evidence="11 12">
    <name type="scientific">Halobaculum magnesiiphilum</name>
    <dbReference type="NCBI Taxonomy" id="1017351"/>
    <lineage>
        <taxon>Archaea</taxon>
        <taxon>Methanobacteriati</taxon>
        <taxon>Methanobacteriota</taxon>
        <taxon>Stenosarchaea group</taxon>
        <taxon>Halobacteria</taxon>
        <taxon>Halobacteriales</taxon>
        <taxon>Haloferacaceae</taxon>
        <taxon>Halobaculum</taxon>
    </lineage>
</organism>
<dbReference type="PIRSF" id="PIRSF001435">
    <property type="entry name" value="Nth"/>
    <property type="match status" value="1"/>
</dbReference>
<evidence type="ECO:0000256" key="1">
    <source>
        <dbReference type="ARBA" id="ARBA00001966"/>
    </source>
</evidence>
<gene>
    <name evidence="11" type="ORF">K6T50_18290</name>
</gene>
<keyword evidence="3" id="KW-0479">Metal-binding</keyword>
<dbReference type="InterPro" id="IPR011257">
    <property type="entry name" value="DNA_glycosylase"/>
</dbReference>
<dbReference type="GO" id="GO:0032357">
    <property type="term" value="F:oxidized purine DNA binding"/>
    <property type="evidence" value="ECO:0007669"/>
    <property type="project" value="TreeGrafter"/>
</dbReference>
<dbReference type="PANTHER" id="PTHR42944:SF1">
    <property type="entry name" value="ADENINE DNA GLYCOSYLASE"/>
    <property type="match status" value="1"/>
</dbReference>
<dbReference type="GeneID" id="67180134"/>
<sequence length="214" mass="24673">MKHRQRVEHFRTDLLNWAEDNLRSFPWRDTTDPYEVLVAEILLQKTAAEKVAPIYIELLATYPSLNDLAEADRERLGDIIYSLGFQNQRSDALIKIGQELRDSGVPSEFQDLLELPYVGRYAANATLCFAYDEPQPIVDANVVRVYNRIFDKDFDYRDEDTWSFAAAVLPAEDARRFNLAILDFAAMVCHPKVPDCDKCFFTDSCHYYQANKTG</sequence>
<dbReference type="GO" id="GO:0051536">
    <property type="term" value="F:iron-sulfur cluster binding"/>
    <property type="evidence" value="ECO:0007669"/>
    <property type="project" value="UniProtKB-KW"/>
</dbReference>
<comment type="cofactor">
    <cofactor evidence="1">
        <name>[4Fe-4S] cluster</name>
        <dbReference type="ChEBI" id="CHEBI:49883"/>
    </cofactor>
</comment>
<dbReference type="SMART" id="SM00478">
    <property type="entry name" value="ENDO3c"/>
    <property type="match status" value="1"/>
</dbReference>
<dbReference type="InterPro" id="IPR044298">
    <property type="entry name" value="MIG/MutY"/>
</dbReference>